<organism evidence="2 3">
    <name type="scientific">Tetranychus urticae</name>
    <name type="common">Two-spotted spider mite</name>
    <dbReference type="NCBI Taxonomy" id="32264"/>
    <lineage>
        <taxon>Eukaryota</taxon>
        <taxon>Metazoa</taxon>
        <taxon>Ecdysozoa</taxon>
        <taxon>Arthropoda</taxon>
        <taxon>Chelicerata</taxon>
        <taxon>Arachnida</taxon>
        <taxon>Acari</taxon>
        <taxon>Acariformes</taxon>
        <taxon>Trombidiformes</taxon>
        <taxon>Prostigmata</taxon>
        <taxon>Eleutherengona</taxon>
        <taxon>Raphignathae</taxon>
        <taxon>Tetranychoidea</taxon>
        <taxon>Tetranychidae</taxon>
        <taxon>Tetranychus</taxon>
    </lineage>
</organism>
<reference evidence="2" key="2">
    <citation type="submission" date="2015-06" db="UniProtKB">
        <authorList>
            <consortium name="EnsemblMetazoa"/>
        </authorList>
    </citation>
    <scope>IDENTIFICATION</scope>
</reference>
<dbReference type="HOGENOM" id="CLU_011464_0_0_1"/>
<evidence type="ECO:0000256" key="1">
    <source>
        <dbReference type="SAM" id="Phobius"/>
    </source>
</evidence>
<keyword evidence="1" id="KW-0472">Membrane</keyword>
<dbReference type="AlphaFoldDB" id="T1KW34"/>
<name>T1KW34_TETUR</name>
<keyword evidence="1" id="KW-0812">Transmembrane</keyword>
<evidence type="ECO:0008006" key="4">
    <source>
        <dbReference type="Google" id="ProtNLM"/>
    </source>
</evidence>
<evidence type="ECO:0000313" key="2">
    <source>
        <dbReference type="EnsemblMetazoa" id="tetur24g00220.1"/>
    </source>
</evidence>
<proteinExistence type="predicted"/>
<dbReference type="EnsemblMetazoa" id="tetur24g00220.1">
    <property type="protein sequence ID" value="tetur24g00220.1"/>
    <property type="gene ID" value="tetur24g00220"/>
</dbReference>
<reference evidence="3" key="1">
    <citation type="submission" date="2011-08" db="EMBL/GenBank/DDBJ databases">
        <authorList>
            <person name="Rombauts S."/>
        </authorList>
    </citation>
    <scope>NUCLEOTIDE SEQUENCE</scope>
    <source>
        <strain evidence="3">London</strain>
    </source>
</reference>
<keyword evidence="3" id="KW-1185">Reference proteome</keyword>
<feature type="transmembrane region" description="Helical" evidence="1">
    <location>
        <begin position="770"/>
        <end position="793"/>
    </location>
</feature>
<dbReference type="Proteomes" id="UP000015104">
    <property type="component" value="Unassembled WGS sequence"/>
</dbReference>
<keyword evidence="1" id="KW-1133">Transmembrane helix</keyword>
<evidence type="ECO:0000313" key="3">
    <source>
        <dbReference type="Proteomes" id="UP000015104"/>
    </source>
</evidence>
<dbReference type="EMBL" id="CAEY01000638">
    <property type="status" value="NOT_ANNOTATED_CDS"/>
    <property type="molecule type" value="Genomic_DNA"/>
</dbReference>
<accession>T1KW34</accession>
<protein>
    <recommendedName>
        <fullName evidence="4">Apple domain-containing protein</fullName>
    </recommendedName>
</protein>
<sequence>MYSKSTTIGRSRLNITNYYIKAPFESLKDSIAPRVTIFTGIDPSEPDYSKQTTLTLDTYIQTESSEADLHVNGFVKPEPGIGCPFYFSPTTRKPQLFSQAFSRLHYIVDTTVKKANSKSKKTVKREEVYIDQLTQQMYIETTIEGEKTEEIYDFTLGIKYEDQYLNSCPIKQLDLSIPGMIVYSDQGAININAHLGFNLSYKFLGIVQNSLSSGRDLYVWEAVEYNKTFEDQKCDKLVTTQYLLLTNYGNHGEQFILHSTTINGYTKTGNNYIKVLETSRVYRKFEPTIQSEDYDLKFNVDKCYPFESQHRTIKLHFRCQDDCDHFKSQIYEHRYAIKSMITRTDQISSSRISNIEVIPDSNGATAYITFLEAPEIKEAFHSDNRFLKTERLIPGSSTFIAQRQEECLEVAAKSATNFQTVIYCYKQKHCFAFNEQKDLTENEDGDWCDIYQIPLKNLHRYSQELPLDKIDWSIEWKKLIYSLTDASKKALYSCDLMENVASKAQRHFDSYYLYDDHTRLIPNDENILKIDGVKNVGECFHECQQTEKFDCRSISICPDVDQPECIISNVSRRALTDDDSITNRSCKVLYINPMLYYVKVANRKYKNPVTVSELDFYAENCANLCYETDDCLSFQDCNRDCTFGGYYTDSSTEFSQDCDIYIPKVLHKFTDNGKRIVSDVFHTELGLNSDQCAALCHDWDNGDEVCQSFNFCPSTKTTSLCELSKYKIEDSTTKTIDSKICHNYGYISSGVTKSQNSKDDGHEGLSGKTVISLIAVFVGIGFVAGFILPFVYAKFISTQHSRLNTK</sequence>
<dbReference type="Gene3D" id="3.50.4.10">
    <property type="entry name" value="Hepatocyte Growth Factor"/>
    <property type="match status" value="1"/>
</dbReference>